<protein>
    <submittedName>
        <fullName evidence="2">Uncharacterized protein</fullName>
    </submittedName>
</protein>
<evidence type="ECO:0000313" key="2">
    <source>
        <dbReference type="EMBL" id="TWU67045.1"/>
    </source>
</evidence>
<dbReference type="EMBL" id="SJPZ01000001">
    <property type="protein sequence ID" value="TWU67045.1"/>
    <property type="molecule type" value="Genomic_DNA"/>
</dbReference>
<evidence type="ECO:0000313" key="3">
    <source>
        <dbReference type="Proteomes" id="UP000316476"/>
    </source>
</evidence>
<reference evidence="2 3" key="1">
    <citation type="submission" date="2019-02" db="EMBL/GenBank/DDBJ databases">
        <title>Deep-cultivation of Planctomycetes and their phenomic and genomic characterization uncovers novel biology.</title>
        <authorList>
            <person name="Wiegand S."/>
            <person name="Jogler M."/>
            <person name="Boedeker C."/>
            <person name="Pinto D."/>
            <person name="Vollmers J."/>
            <person name="Rivas-Marin E."/>
            <person name="Kohn T."/>
            <person name="Peeters S.H."/>
            <person name="Heuer A."/>
            <person name="Rast P."/>
            <person name="Oberbeckmann S."/>
            <person name="Bunk B."/>
            <person name="Jeske O."/>
            <person name="Meyerdierks A."/>
            <person name="Storesund J.E."/>
            <person name="Kallscheuer N."/>
            <person name="Luecker S."/>
            <person name="Lage O.M."/>
            <person name="Pohl T."/>
            <person name="Merkel B.J."/>
            <person name="Hornburger P."/>
            <person name="Mueller R.-W."/>
            <person name="Bruemmer F."/>
            <person name="Labrenz M."/>
            <person name="Spormann A.M."/>
            <person name="Op Den Camp H."/>
            <person name="Overmann J."/>
            <person name="Amann R."/>
            <person name="Jetten M.S.M."/>
            <person name="Mascher T."/>
            <person name="Medema M.H."/>
            <person name="Devos D.P."/>
            <person name="Kaster A.-K."/>
            <person name="Ovreas L."/>
            <person name="Rohde M."/>
            <person name="Galperin M.Y."/>
            <person name="Jogler C."/>
        </authorList>
    </citation>
    <scope>NUCLEOTIDE SEQUENCE [LARGE SCALE GENOMIC DNA]</scope>
    <source>
        <strain evidence="2 3">V7</strain>
    </source>
</reference>
<sequence precursor="true">MRQVSAIATFVATLGICTLCSQPWASADGEASPETLEAVSFFEAYRGNLLAIDSFDVLMSETDSFMSEGRVTREVSRKTRLLLDSANDARLFAQSTEIEEDNGKPNERILGAGWRAAVMHLGKVTEREFPGNIEEFASLPEFAFNRSFTLPEIRLIGIYPFPPPNMGNNWVENQLDVMATARPGYSVTESGKDGVYIAHDFSKVSEEGDTKREWVFSVDGLVVKSYRLTIYNKVTKRWVPHNQEFIKWESIGGVFVPVSISGEQRVASRKKDGTIGINFRLYDVEFDWRSVNQEMDPTRFDSQLVVNLENVRNLVSAEASD</sequence>
<feature type="signal peptide" evidence="1">
    <location>
        <begin position="1"/>
        <end position="27"/>
    </location>
</feature>
<dbReference type="AlphaFoldDB" id="A0A5C6FZK8"/>
<proteinExistence type="predicted"/>
<name>A0A5C6FZK8_9PLAN</name>
<dbReference type="OrthoDB" id="9957473at2"/>
<organism evidence="2 3">
    <name type="scientific">Crateriforma conspicua</name>
    <dbReference type="NCBI Taxonomy" id="2527996"/>
    <lineage>
        <taxon>Bacteria</taxon>
        <taxon>Pseudomonadati</taxon>
        <taxon>Planctomycetota</taxon>
        <taxon>Planctomycetia</taxon>
        <taxon>Planctomycetales</taxon>
        <taxon>Planctomycetaceae</taxon>
        <taxon>Crateriforma</taxon>
    </lineage>
</organism>
<feature type="chain" id="PRO_5022943999" evidence="1">
    <location>
        <begin position="28"/>
        <end position="321"/>
    </location>
</feature>
<dbReference type="RefSeq" id="WP_146413539.1">
    <property type="nucleotide sequence ID" value="NZ_SJPZ01000001.1"/>
</dbReference>
<dbReference type="Proteomes" id="UP000316476">
    <property type="component" value="Unassembled WGS sequence"/>
</dbReference>
<evidence type="ECO:0000256" key="1">
    <source>
        <dbReference type="SAM" id="SignalP"/>
    </source>
</evidence>
<gene>
    <name evidence="2" type="ORF">V7x_26170</name>
</gene>
<accession>A0A5C6FZK8</accession>
<keyword evidence="1" id="KW-0732">Signal</keyword>
<comment type="caution">
    <text evidence="2">The sequence shown here is derived from an EMBL/GenBank/DDBJ whole genome shotgun (WGS) entry which is preliminary data.</text>
</comment>